<evidence type="ECO:0000313" key="1">
    <source>
        <dbReference type="EMBL" id="MBN9672445.1"/>
    </source>
</evidence>
<accession>A0A939EIQ3</accession>
<dbReference type="Proteomes" id="UP000664096">
    <property type="component" value="Unassembled WGS sequence"/>
</dbReference>
<dbReference type="Pfam" id="PF06242">
    <property type="entry name" value="TrcR"/>
    <property type="match status" value="1"/>
</dbReference>
<gene>
    <name evidence="1" type="ORF">JF539_18975</name>
</gene>
<dbReference type="AlphaFoldDB" id="A0A939EIQ3"/>
<name>A0A939EIQ3_9HYPH</name>
<organism evidence="1 2">
    <name type="scientific">Roseibium aggregatum</name>
    <dbReference type="NCBI Taxonomy" id="187304"/>
    <lineage>
        <taxon>Bacteria</taxon>
        <taxon>Pseudomonadati</taxon>
        <taxon>Pseudomonadota</taxon>
        <taxon>Alphaproteobacteria</taxon>
        <taxon>Hyphomicrobiales</taxon>
        <taxon>Stappiaceae</taxon>
        <taxon>Roseibium</taxon>
    </lineage>
</organism>
<evidence type="ECO:0000313" key="2">
    <source>
        <dbReference type="Proteomes" id="UP000664096"/>
    </source>
</evidence>
<dbReference type="EMBL" id="JAEKJZ010000004">
    <property type="protein sequence ID" value="MBN9672445.1"/>
    <property type="molecule type" value="Genomic_DNA"/>
</dbReference>
<sequence length="247" mass="27146">MANTPLMPKATAVWLVDNTALSFTQIASFCKLHPLEVKAIADGEAAQGIKGLDPILTGQLTREEVEKAQKDPNYQLKLQGSKVVVPESKRKGPRYTPVSRRQDRPNAILWLVRNHPELKDAQIMRLVGTTKPTIAAIRDRTHWNSANLTPSDPVTLGLCSQLELDMEVEKAAKNAPLPVAGEVQETLMPVEDTTSEDAIAAAFSLDPSQPIKREEEEEIDADAVFAKLNSLKEQESDADNGEEDTDK</sequence>
<dbReference type="InterPro" id="IPR010421">
    <property type="entry name" value="TrcR"/>
</dbReference>
<dbReference type="RefSeq" id="WP_207142284.1">
    <property type="nucleotide sequence ID" value="NZ_JAEKJZ010000004.1"/>
</dbReference>
<reference evidence="1" key="1">
    <citation type="submission" date="2020-12" db="EMBL/GenBank/DDBJ databases">
        <title>Oil enriched cultivation method for isolating marine PHA-producing bacteria.</title>
        <authorList>
            <person name="Zheng W."/>
            <person name="Yu S."/>
            <person name="Huang Y."/>
        </authorList>
    </citation>
    <scope>NUCLEOTIDE SEQUENCE</scope>
    <source>
        <strain evidence="1">SY-2-12</strain>
    </source>
</reference>
<comment type="caution">
    <text evidence="1">The sequence shown here is derived from an EMBL/GenBank/DDBJ whole genome shotgun (WGS) entry which is preliminary data.</text>
</comment>
<proteinExistence type="predicted"/>
<protein>
    <submittedName>
        <fullName evidence="1">DUF1013 domain-containing protein</fullName>
    </submittedName>
</protein>